<evidence type="ECO:0000313" key="2">
    <source>
        <dbReference type="EMBL" id="MFC4555739.1"/>
    </source>
</evidence>
<gene>
    <name evidence="2" type="ORF">ACFO3F_10825</name>
</gene>
<protein>
    <submittedName>
        <fullName evidence="2">DUF6351 family protein</fullName>
    </submittedName>
</protein>
<dbReference type="InterPro" id="IPR045556">
    <property type="entry name" value="DUF6351"/>
</dbReference>
<feature type="domain" description="DUF6351" evidence="1">
    <location>
        <begin position="3"/>
        <end position="30"/>
    </location>
</feature>
<dbReference type="Proteomes" id="UP001595955">
    <property type="component" value="Unassembled WGS sequence"/>
</dbReference>
<keyword evidence="3" id="KW-1185">Reference proteome</keyword>
<evidence type="ECO:0000313" key="3">
    <source>
        <dbReference type="Proteomes" id="UP001595955"/>
    </source>
</evidence>
<accession>A0ABV9DD66</accession>
<name>A0ABV9DD66_9MICO</name>
<organism evidence="2 3">
    <name type="scientific">Georgenia faecalis</name>
    <dbReference type="NCBI Taxonomy" id="2483799"/>
    <lineage>
        <taxon>Bacteria</taxon>
        <taxon>Bacillati</taxon>
        <taxon>Actinomycetota</taxon>
        <taxon>Actinomycetes</taxon>
        <taxon>Micrococcales</taxon>
        <taxon>Bogoriellaceae</taxon>
        <taxon>Georgenia</taxon>
    </lineage>
</organism>
<dbReference type="RefSeq" id="WP_222928705.1">
    <property type="nucleotide sequence ID" value="NZ_CP033325.1"/>
</dbReference>
<evidence type="ECO:0000259" key="1">
    <source>
        <dbReference type="Pfam" id="PF19878"/>
    </source>
</evidence>
<proteinExistence type="predicted"/>
<sequence length="40" mass="4307">MCFTGAEWERPNAMFADGVCGWSAPGQGQQGLAGVWQQFS</sequence>
<comment type="caution">
    <text evidence="2">The sequence shown here is derived from an EMBL/GenBank/DDBJ whole genome shotgun (WGS) entry which is preliminary data.</text>
</comment>
<dbReference type="EMBL" id="JBHSGF010000007">
    <property type="protein sequence ID" value="MFC4555739.1"/>
    <property type="molecule type" value="Genomic_DNA"/>
</dbReference>
<dbReference type="Pfam" id="PF19878">
    <property type="entry name" value="DUF6351"/>
    <property type="match status" value="1"/>
</dbReference>
<reference evidence="3" key="1">
    <citation type="journal article" date="2019" name="Int. J. Syst. Evol. Microbiol.">
        <title>The Global Catalogue of Microorganisms (GCM) 10K type strain sequencing project: providing services to taxonomists for standard genome sequencing and annotation.</title>
        <authorList>
            <consortium name="The Broad Institute Genomics Platform"/>
            <consortium name="The Broad Institute Genome Sequencing Center for Infectious Disease"/>
            <person name="Wu L."/>
            <person name="Ma J."/>
        </authorList>
    </citation>
    <scope>NUCLEOTIDE SEQUENCE [LARGE SCALE GENOMIC DNA]</scope>
    <source>
        <strain evidence="3">JCM 3369</strain>
    </source>
</reference>